<protein>
    <recommendedName>
        <fullName evidence="4">Ribosomal protein S14</fullName>
    </recommendedName>
</protein>
<evidence type="ECO:0008006" key="4">
    <source>
        <dbReference type="Google" id="ProtNLM"/>
    </source>
</evidence>
<dbReference type="AlphaFoldDB" id="A0AAV4XXC2"/>
<dbReference type="Proteomes" id="UP001054945">
    <property type="component" value="Unassembled WGS sequence"/>
</dbReference>
<gene>
    <name evidence="2" type="ORF">CEXT_783171</name>
</gene>
<accession>A0AAV4XXC2</accession>
<sequence length="109" mass="12775">MTVRRKSTRQKKKRNALKKKKNNSPCHLIKRQFTLTAEKSTWFLFQKCRNSASEWQRNSVLRAMLKNRDTVLSFVGRTHPVLKPCSSGYICGGYLWSFFSQLPSTPRNH</sequence>
<name>A0AAV4XXC2_CAEEX</name>
<comment type="caution">
    <text evidence="2">The sequence shown here is derived from an EMBL/GenBank/DDBJ whole genome shotgun (WGS) entry which is preliminary data.</text>
</comment>
<organism evidence="2 3">
    <name type="scientific">Caerostris extrusa</name>
    <name type="common">Bark spider</name>
    <name type="synonym">Caerostris bankana</name>
    <dbReference type="NCBI Taxonomy" id="172846"/>
    <lineage>
        <taxon>Eukaryota</taxon>
        <taxon>Metazoa</taxon>
        <taxon>Ecdysozoa</taxon>
        <taxon>Arthropoda</taxon>
        <taxon>Chelicerata</taxon>
        <taxon>Arachnida</taxon>
        <taxon>Araneae</taxon>
        <taxon>Araneomorphae</taxon>
        <taxon>Entelegynae</taxon>
        <taxon>Araneoidea</taxon>
        <taxon>Araneidae</taxon>
        <taxon>Caerostris</taxon>
    </lineage>
</organism>
<proteinExistence type="predicted"/>
<dbReference type="EMBL" id="BPLR01018419">
    <property type="protein sequence ID" value="GIY99392.1"/>
    <property type="molecule type" value="Genomic_DNA"/>
</dbReference>
<evidence type="ECO:0000313" key="2">
    <source>
        <dbReference type="EMBL" id="GIY99392.1"/>
    </source>
</evidence>
<keyword evidence="3" id="KW-1185">Reference proteome</keyword>
<feature type="region of interest" description="Disordered" evidence="1">
    <location>
        <begin position="1"/>
        <end position="21"/>
    </location>
</feature>
<reference evidence="2 3" key="1">
    <citation type="submission" date="2021-06" db="EMBL/GenBank/DDBJ databases">
        <title>Caerostris extrusa draft genome.</title>
        <authorList>
            <person name="Kono N."/>
            <person name="Arakawa K."/>
        </authorList>
    </citation>
    <scope>NUCLEOTIDE SEQUENCE [LARGE SCALE GENOMIC DNA]</scope>
</reference>
<evidence type="ECO:0000256" key="1">
    <source>
        <dbReference type="SAM" id="MobiDB-lite"/>
    </source>
</evidence>
<evidence type="ECO:0000313" key="3">
    <source>
        <dbReference type="Proteomes" id="UP001054945"/>
    </source>
</evidence>